<sequence>MSLSLQGPVVVGFDGSECSLLAVDFAAKEAAWHERELRIVHAFIWPIMRVPGGTAGLRQQAEGWLRDAAEAALAAAPGVIVTTGLITGAAGAVLLDAGRTAGLLVVGSRGLGGFGRLLLGSVGAQAASYAPCPVVIVREAPAPDGPVVVGVDGSAASEAAVGFAFAEAAARDVPLVAVHGADGEVGDYERHLLAESLGGFAARFPEVALDIRYSERKAPDALLEASAGACLLAVGSRGRGGFKGLLLGSVSQAAVQYASCPVAVIRPEEG</sequence>
<comment type="caution">
    <text evidence="3">The sequence shown here is derived from an EMBL/GenBank/DDBJ whole genome shotgun (WGS) entry which is preliminary data.</text>
</comment>
<dbReference type="AlphaFoldDB" id="A0A841FV73"/>
<reference evidence="3 4" key="1">
    <citation type="submission" date="2020-08" db="EMBL/GenBank/DDBJ databases">
        <title>Genomic Encyclopedia of Type Strains, Phase IV (KMG-IV): sequencing the most valuable type-strain genomes for metagenomic binning, comparative biology and taxonomic classification.</title>
        <authorList>
            <person name="Goeker M."/>
        </authorList>
    </citation>
    <scope>NUCLEOTIDE SEQUENCE [LARGE SCALE GENOMIC DNA]</scope>
    <source>
        <strain evidence="3 4">YIM 65646</strain>
    </source>
</reference>
<dbReference type="InterPro" id="IPR006016">
    <property type="entry name" value="UspA"/>
</dbReference>
<dbReference type="PANTHER" id="PTHR46553:SF3">
    <property type="entry name" value="ADENINE NUCLEOTIDE ALPHA HYDROLASES-LIKE SUPERFAMILY PROTEIN"/>
    <property type="match status" value="1"/>
</dbReference>
<dbReference type="InterPro" id="IPR006015">
    <property type="entry name" value="Universal_stress_UspA"/>
</dbReference>
<dbReference type="SUPFAM" id="SSF52402">
    <property type="entry name" value="Adenine nucleotide alpha hydrolases-like"/>
    <property type="match status" value="2"/>
</dbReference>
<dbReference type="InterPro" id="IPR014729">
    <property type="entry name" value="Rossmann-like_a/b/a_fold"/>
</dbReference>
<accession>A0A841FV73</accession>
<dbReference type="PANTHER" id="PTHR46553">
    <property type="entry name" value="ADENINE NUCLEOTIDE ALPHA HYDROLASES-LIKE SUPERFAMILY PROTEIN"/>
    <property type="match status" value="1"/>
</dbReference>
<evidence type="ECO:0000259" key="2">
    <source>
        <dbReference type="Pfam" id="PF00582"/>
    </source>
</evidence>
<name>A0A841FV73_9ACTN</name>
<dbReference type="EMBL" id="JACHGT010000027">
    <property type="protein sequence ID" value="MBB6039906.1"/>
    <property type="molecule type" value="Genomic_DNA"/>
</dbReference>
<dbReference type="Proteomes" id="UP000548476">
    <property type="component" value="Unassembled WGS sequence"/>
</dbReference>
<gene>
    <name evidence="3" type="ORF">HNR73_007805</name>
</gene>
<feature type="domain" description="UspA" evidence="2">
    <location>
        <begin position="8"/>
        <end position="138"/>
    </location>
</feature>
<dbReference type="RefSeq" id="WP_184792984.1">
    <property type="nucleotide sequence ID" value="NZ_BONT01000103.1"/>
</dbReference>
<organism evidence="3 4">
    <name type="scientific">Phytomonospora endophytica</name>
    <dbReference type="NCBI Taxonomy" id="714109"/>
    <lineage>
        <taxon>Bacteria</taxon>
        <taxon>Bacillati</taxon>
        <taxon>Actinomycetota</taxon>
        <taxon>Actinomycetes</taxon>
        <taxon>Micromonosporales</taxon>
        <taxon>Micromonosporaceae</taxon>
        <taxon>Phytomonospora</taxon>
    </lineage>
</organism>
<dbReference type="Gene3D" id="3.40.50.620">
    <property type="entry name" value="HUPs"/>
    <property type="match status" value="2"/>
</dbReference>
<evidence type="ECO:0000313" key="3">
    <source>
        <dbReference type="EMBL" id="MBB6039906.1"/>
    </source>
</evidence>
<proteinExistence type="inferred from homology"/>
<feature type="domain" description="UspA" evidence="2">
    <location>
        <begin position="146"/>
        <end position="266"/>
    </location>
</feature>
<comment type="similarity">
    <text evidence="1">Belongs to the universal stress protein A family.</text>
</comment>
<dbReference type="PRINTS" id="PR01438">
    <property type="entry name" value="UNVRSLSTRESS"/>
</dbReference>
<evidence type="ECO:0000256" key="1">
    <source>
        <dbReference type="ARBA" id="ARBA00008791"/>
    </source>
</evidence>
<dbReference type="Pfam" id="PF00582">
    <property type="entry name" value="Usp"/>
    <property type="match status" value="2"/>
</dbReference>
<protein>
    <submittedName>
        <fullName evidence="3">Nucleotide-binding universal stress UspA family protein</fullName>
    </submittedName>
</protein>
<keyword evidence="4" id="KW-1185">Reference proteome</keyword>
<evidence type="ECO:0000313" key="4">
    <source>
        <dbReference type="Proteomes" id="UP000548476"/>
    </source>
</evidence>